<evidence type="ECO:0000259" key="2">
    <source>
        <dbReference type="Pfam" id="PF14478"/>
    </source>
</evidence>
<evidence type="ECO:0000313" key="3">
    <source>
        <dbReference type="EMBL" id="KRK98585.1"/>
    </source>
</evidence>
<feature type="chain" id="PRO_5038353371" description="Transcobalamin-like C-terminal domain-containing protein" evidence="1">
    <location>
        <begin position="29"/>
        <end position="259"/>
    </location>
</feature>
<keyword evidence="4" id="KW-1185">Reference proteome</keyword>
<dbReference type="AlphaFoldDB" id="A0A0R1M0D9"/>
<dbReference type="PATRIC" id="fig|1423776.4.peg.318"/>
<name>A0A0R1M0D9_9LACO</name>
<feature type="signal peptide" evidence="1">
    <location>
        <begin position="1"/>
        <end position="28"/>
    </location>
</feature>
<dbReference type="Proteomes" id="UP000051160">
    <property type="component" value="Unassembled WGS sequence"/>
</dbReference>
<feature type="domain" description="Transcobalamin-like C-terminal" evidence="2">
    <location>
        <begin position="182"/>
        <end position="253"/>
    </location>
</feature>
<sequence length="259" mass="27676">MTFKTITKTLTGIALLSLGLALGSTNIAGYPATAQAKTKSTRVVKVTYKKLAKNSYSVAKGNFYQTSYLKKVTHYAKNYPHTTFYTYTQATVTRANGKHAIYDHVKSKNGKVNGWIWHGYLKQRHSVVTPKAPITALVGTETTNTATSNATSQAEQVQVQVFGPVLQGNKVLASGTVTITDGDTAFTVLQKLGVPLSYTGTGGSLYVSGIDGMSAGSGGANGGWLYSVNGVIPNYSAGTYKVKDGDIVQWLWTQTLGDR</sequence>
<dbReference type="OrthoDB" id="2329850at2"/>
<dbReference type="EMBL" id="AZEE01000027">
    <property type="protein sequence ID" value="KRK98585.1"/>
    <property type="molecule type" value="Genomic_DNA"/>
</dbReference>
<dbReference type="RefSeq" id="WP_056946969.1">
    <property type="nucleotide sequence ID" value="NZ_AZEE01000027.1"/>
</dbReference>
<reference evidence="3 4" key="1">
    <citation type="journal article" date="2015" name="Genome Announc.">
        <title>Expanding the biotechnology potential of lactobacilli through comparative genomics of 213 strains and associated genera.</title>
        <authorList>
            <person name="Sun Z."/>
            <person name="Harris H.M."/>
            <person name="McCann A."/>
            <person name="Guo C."/>
            <person name="Argimon S."/>
            <person name="Zhang W."/>
            <person name="Yang X."/>
            <person name="Jeffery I.B."/>
            <person name="Cooney J.C."/>
            <person name="Kagawa T.F."/>
            <person name="Liu W."/>
            <person name="Song Y."/>
            <person name="Salvetti E."/>
            <person name="Wrobel A."/>
            <person name="Rasinkangas P."/>
            <person name="Parkhill J."/>
            <person name="Rea M.C."/>
            <person name="O'Sullivan O."/>
            <person name="Ritari J."/>
            <person name="Douillard F.P."/>
            <person name="Paul Ross R."/>
            <person name="Yang R."/>
            <person name="Briner A.E."/>
            <person name="Felis G.E."/>
            <person name="de Vos W.M."/>
            <person name="Barrangou R."/>
            <person name="Klaenhammer T.R."/>
            <person name="Caufield P.W."/>
            <person name="Cui Y."/>
            <person name="Zhang H."/>
            <person name="O'Toole P.W."/>
        </authorList>
    </citation>
    <scope>NUCLEOTIDE SEQUENCE [LARGE SCALE GENOMIC DNA]</scope>
    <source>
        <strain evidence="3 4">DSM 19909</strain>
    </source>
</reference>
<keyword evidence="1" id="KW-0732">Signal</keyword>
<dbReference type="Gene3D" id="2.170.130.30">
    <property type="match status" value="1"/>
</dbReference>
<proteinExistence type="predicted"/>
<accession>A0A0R1M0D9</accession>
<protein>
    <recommendedName>
        <fullName evidence="2">Transcobalamin-like C-terminal domain-containing protein</fullName>
    </recommendedName>
</protein>
<dbReference type="InterPro" id="IPR027954">
    <property type="entry name" value="Transcobalamin-like_C"/>
</dbReference>
<comment type="caution">
    <text evidence="3">The sequence shown here is derived from an EMBL/GenBank/DDBJ whole genome shotgun (WGS) entry which is preliminary data.</text>
</comment>
<organism evidence="3 4">
    <name type="scientific">Secundilactobacillus odoratitofui DSM 19909 = JCM 15043</name>
    <dbReference type="NCBI Taxonomy" id="1423776"/>
    <lineage>
        <taxon>Bacteria</taxon>
        <taxon>Bacillati</taxon>
        <taxon>Bacillota</taxon>
        <taxon>Bacilli</taxon>
        <taxon>Lactobacillales</taxon>
        <taxon>Lactobacillaceae</taxon>
        <taxon>Secundilactobacillus</taxon>
    </lineage>
</organism>
<dbReference type="Pfam" id="PF14478">
    <property type="entry name" value="DUF4430"/>
    <property type="match status" value="1"/>
</dbReference>
<evidence type="ECO:0000313" key="4">
    <source>
        <dbReference type="Proteomes" id="UP000051160"/>
    </source>
</evidence>
<gene>
    <name evidence="3" type="ORF">FD04_GL000317</name>
</gene>
<dbReference type="STRING" id="1423776.FD04_GL000317"/>
<evidence type="ECO:0000256" key="1">
    <source>
        <dbReference type="SAM" id="SignalP"/>
    </source>
</evidence>